<evidence type="ECO:0000256" key="1">
    <source>
        <dbReference type="ARBA" id="ARBA00023002"/>
    </source>
</evidence>
<gene>
    <name evidence="3" type="ORF">OVN18_04360</name>
</gene>
<evidence type="ECO:0000313" key="3">
    <source>
        <dbReference type="EMBL" id="WAB82248.1"/>
    </source>
</evidence>
<dbReference type="Proteomes" id="UP001164706">
    <property type="component" value="Chromosome"/>
</dbReference>
<dbReference type="KEGG" id="mdb:OVN18_04360"/>
<dbReference type="AlphaFoldDB" id="A0A9E8MMK0"/>
<dbReference type="GO" id="GO:0016491">
    <property type="term" value="F:oxidoreductase activity"/>
    <property type="evidence" value="ECO:0007669"/>
    <property type="project" value="UniProtKB-KW"/>
</dbReference>
<evidence type="ECO:0000259" key="2">
    <source>
        <dbReference type="Pfam" id="PF03807"/>
    </source>
</evidence>
<dbReference type="EMBL" id="CP113089">
    <property type="protein sequence ID" value="WAB82248.1"/>
    <property type="molecule type" value="Genomic_DNA"/>
</dbReference>
<protein>
    <submittedName>
        <fullName evidence="3">NAD(P)-binding domain-containing protein</fullName>
    </submittedName>
</protein>
<dbReference type="InterPro" id="IPR036291">
    <property type="entry name" value="NAD(P)-bd_dom_sf"/>
</dbReference>
<evidence type="ECO:0000313" key="4">
    <source>
        <dbReference type="Proteomes" id="UP001164706"/>
    </source>
</evidence>
<dbReference type="Gene3D" id="3.40.50.720">
    <property type="entry name" value="NAD(P)-binding Rossmann-like Domain"/>
    <property type="match status" value="1"/>
</dbReference>
<organism evidence="3 4">
    <name type="scientific">Microcella daejeonensis</name>
    <dbReference type="NCBI Taxonomy" id="2994971"/>
    <lineage>
        <taxon>Bacteria</taxon>
        <taxon>Bacillati</taxon>
        <taxon>Actinomycetota</taxon>
        <taxon>Actinomycetes</taxon>
        <taxon>Micrococcales</taxon>
        <taxon>Microbacteriaceae</taxon>
        <taxon>Microcella</taxon>
    </lineage>
</organism>
<dbReference type="RefSeq" id="WP_267782212.1">
    <property type="nucleotide sequence ID" value="NZ_CP113089.1"/>
</dbReference>
<dbReference type="PANTHER" id="PTHR14239">
    <property type="entry name" value="DUDULIN-RELATED"/>
    <property type="match status" value="1"/>
</dbReference>
<keyword evidence="4" id="KW-1185">Reference proteome</keyword>
<proteinExistence type="predicted"/>
<name>A0A9E8MMK0_9MICO</name>
<reference evidence="3" key="1">
    <citation type="submission" date="2022-11" db="EMBL/GenBank/DDBJ databases">
        <title>Description of Microcella daejonensis nov. sp, isolated from riverside soil.</title>
        <authorList>
            <person name="Molina K.M."/>
            <person name="Kim S.B."/>
        </authorList>
    </citation>
    <scope>NUCLEOTIDE SEQUENCE</scope>
    <source>
        <strain evidence="3">MMS21-STM12</strain>
    </source>
</reference>
<dbReference type="InterPro" id="IPR028939">
    <property type="entry name" value="P5C_Rdtase_cat_N"/>
</dbReference>
<keyword evidence="1" id="KW-0560">Oxidoreductase</keyword>
<dbReference type="Pfam" id="PF03807">
    <property type="entry name" value="F420_oxidored"/>
    <property type="match status" value="1"/>
</dbReference>
<dbReference type="SUPFAM" id="SSF51735">
    <property type="entry name" value="NAD(P)-binding Rossmann-fold domains"/>
    <property type="match status" value="1"/>
</dbReference>
<sequence length="224" mass="23533">MTAIGIIGSGNIGSQLARAFAHAGHDITIANSRGPETLEELVGEINAATASHGGGGTVTAGTVEQAAQAGDTVVVTIPLKAVPSIPAPLLAGRTVIDTNNYYPQRDGQIAELDDETLTTAEYVARHFSGATVVKAFNHIPSDDITGQAQPSGTENRRALTVHADDESAKGFVSSLIDEIGFDPYDGGTLADSWRIQRDTPAYGPRFTAAELEAKLAEAKRYRDM</sequence>
<dbReference type="PANTHER" id="PTHR14239:SF10">
    <property type="entry name" value="REDUCTASE"/>
    <property type="match status" value="1"/>
</dbReference>
<dbReference type="InterPro" id="IPR051267">
    <property type="entry name" value="STEAP_metalloreductase"/>
</dbReference>
<feature type="domain" description="Pyrroline-5-carboxylate reductase catalytic N-terminal" evidence="2">
    <location>
        <begin position="4"/>
        <end position="101"/>
    </location>
</feature>
<accession>A0A9E8MMK0</accession>